<evidence type="ECO:0000313" key="3">
    <source>
        <dbReference type="Proteomes" id="UP000053477"/>
    </source>
</evidence>
<organism evidence="2 3">
    <name type="scientific">Schizopora paradoxa</name>
    <dbReference type="NCBI Taxonomy" id="27342"/>
    <lineage>
        <taxon>Eukaryota</taxon>
        <taxon>Fungi</taxon>
        <taxon>Dikarya</taxon>
        <taxon>Basidiomycota</taxon>
        <taxon>Agaricomycotina</taxon>
        <taxon>Agaricomycetes</taxon>
        <taxon>Hymenochaetales</taxon>
        <taxon>Schizoporaceae</taxon>
        <taxon>Schizopora</taxon>
    </lineage>
</organism>
<sequence length="225" mass="25158">MLGWRMVCIRWDTEDISFHTSRYFFLFLGPLSESGCGRFTLFTRSCPNALHVSHASARRSFGRLSERRPLSHSGHGCPGRRTRRTYSDSRKGLFRKLHGHGASRAALPRLMCPSSFSVAFFVLHRLCVIKRISAYLIARYRTRPVSGSWQDRPELAEQGGQGQELNGTQPQRLFSVLWTSSSIRGSAEGGRGWKFQTLATATVVRQRSLIAIDSGGDALGARLAK</sequence>
<protein>
    <submittedName>
        <fullName evidence="2">Uncharacterized protein</fullName>
    </submittedName>
</protein>
<evidence type="ECO:0000313" key="2">
    <source>
        <dbReference type="EMBL" id="KLO20455.1"/>
    </source>
</evidence>
<dbReference type="InParanoid" id="A0A0H2S857"/>
<reference evidence="2 3" key="1">
    <citation type="submission" date="2015-04" db="EMBL/GenBank/DDBJ databases">
        <title>Complete genome sequence of Schizopora paradoxa KUC8140, a cosmopolitan wood degrader in East Asia.</title>
        <authorList>
            <consortium name="DOE Joint Genome Institute"/>
            <person name="Min B."/>
            <person name="Park H."/>
            <person name="Jang Y."/>
            <person name="Kim J.-J."/>
            <person name="Kim K.H."/>
            <person name="Pangilinan J."/>
            <person name="Lipzen A."/>
            <person name="Riley R."/>
            <person name="Grigoriev I.V."/>
            <person name="Spatafora J.W."/>
            <person name="Choi I.-G."/>
        </authorList>
    </citation>
    <scope>NUCLEOTIDE SEQUENCE [LARGE SCALE GENOMIC DNA]</scope>
    <source>
        <strain evidence="2 3">KUC8140</strain>
    </source>
</reference>
<evidence type="ECO:0000256" key="1">
    <source>
        <dbReference type="SAM" id="MobiDB-lite"/>
    </source>
</evidence>
<accession>A0A0H2S857</accession>
<feature type="region of interest" description="Disordered" evidence="1">
    <location>
        <begin position="67"/>
        <end position="86"/>
    </location>
</feature>
<name>A0A0H2S857_9AGAM</name>
<dbReference type="EMBL" id="KQ085882">
    <property type="protein sequence ID" value="KLO20455.1"/>
    <property type="molecule type" value="Genomic_DNA"/>
</dbReference>
<dbReference type="AlphaFoldDB" id="A0A0H2S857"/>
<dbReference type="Proteomes" id="UP000053477">
    <property type="component" value="Unassembled WGS sequence"/>
</dbReference>
<feature type="region of interest" description="Disordered" evidence="1">
    <location>
        <begin position="147"/>
        <end position="167"/>
    </location>
</feature>
<gene>
    <name evidence="2" type="ORF">SCHPADRAFT_6816</name>
</gene>
<proteinExistence type="predicted"/>
<keyword evidence="3" id="KW-1185">Reference proteome</keyword>